<gene>
    <name evidence="1" type="ORF">G3M56_004960</name>
</gene>
<proteinExistence type="predicted"/>
<dbReference type="AlphaFoldDB" id="A0A6B3LCB8"/>
<keyword evidence="2" id="KW-1185">Reference proteome</keyword>
<dbReference type="KEGG" id="soa:G3M56_004960"/>
<dbReference type="Pfam" id="PF11026">
    <property type="entry name" value="DUF2721"/>
    <property type="match status" value="1"/>
</dbReference>
<organism evidence="1 2">
    <name type="scientific">Sulfuriroseicoccus oceanibius</name>
    <dbReference type="NCBI Taxonomy" id="2707525"/>
    <lineage>
        <taxon>Bacteria</taxon>
        <taxon>Pseudomonadati</taxon>
        <taxon>Verrucomicrobiota</taxon>
        <taxon>Verrucomicrobiia</taxon>
        <taxon>Verrucomicrobiales</taxon>
        <taxon>Verrucomicrobiaceae</taxon>
        <taxon>Sulfuriroseicoccus</taxon>
    </lineage>
</organism>
<dbReference type="InterPro" id="IPR021279">
    <property type="entry name" value="DUF2721"/>
</dbReference>
<dbReference type="Proteomes" id="UP000475117">
    <property type="component" value="Chromosome"/>
</dbReference>
<name>A0A6B3LCB8_9BACT</name>
<protein>
    <submittedName>
        <fullName evidence="1">DUF2721 domain-containing protein</fullName>
    </submittedName>
</protein>
<dbReference type="EMBL" id="CP066776">
    <property type="protein sequence ID" value="QQL45933.1"/>
    <property type="molecule type" value="Genomic_DNA"/>
</dbReference>
<reference evidence="1 2" key="1">
    <citation type="submission" date="2020-12" db="EMBL/GenBank/DDBJ databases">
        <title>Sulforoseuscoccus oceanibium gen. nov., sp. nov., a representative of the phylum Verrucomicrobia with special cytoplasmic membrane, and proposal of Sulforoseuscoccusaceae fam. nov.</title>
        <authorList>
            <person name="Xi F."/>
        </authorList>
    </citation>
    <scope>NUCLEOTIDE SEQUENCE [LARGE SCALE GENOMIC DNA]</scope>
    <source>
        <strain evidence="1 2">T37</strain>
    </source>
</reference>
<evidence type="ECO:0000313" key="2">
    <source>
        <dbReference type="Proteomes" id="UP000475117"/>
    </source>
</evidence>
<dbReference type="RefSeq" id="WP_164364084.1">
    <property type="nucleotide sequence ID" value="NZ_CP066776.1"/>
</dbReference>
<sequence length="133" mass="14971">MILEISTPALLFPAVSLLFLSFTNRFLHLAALIRKLHDDWLRNGEPMLRAQIENLRRRMKLIRSMQLYGALSLLCCVISMVTVMLGFNLAGWITFGLALFLMGISLTCLALEVFISGGALAILLNEMDRQDDQ</sequence>
<evidence type="ECO:0000313" key="1">
    <source>
        <dbReference type="EMBL" id="QQL45933.1"/>
    </source>
</evidence>
<accession>A0A6B3LCB8</accession>